<name>A0A0F9B3V0_9ZZZZ</name>
<dbReference type="AlphaFoldDB" id="A0A0F9B3V0"/>
<dbReference type="EMBL" id="LAZR01051361">
    <property type="protein sequence ID" value="KKK85324.1"/>
    <property type="molecule type" value="Genomic_DNA"/>
</dbReference>
<comment type="caution">
    <text evidence="1">The sequence shown here is derived from an EMBL/GenBank/DDBJ whole genome shotgun (WGS) entry which is preliminary data.</text>
</comment>
<sequence length="48" mass="5648">MKPEEPQKTIQCHHEGEQGRAGRVLRSCFDSACESNWVLNIHHLQNWF</sequence>
<evidence type="ECO:0000313" key="1">
    <source>
        <dbReference type="EMBL" id="KKK85324.1"/>
    </source>
</evidence>
<feature type="non-terminal residue" evidence="1">
    <location>
        <position position="48"/>
    </location>
</feature>
<protein>
    <submittedName>
        <fullName evidence="1">Uncharacterized protein</fullName>
    </submittedName>
</protein>
<organism evidence="1">
    <name type="scientific">marine sediment metagenome</name>
    <dbReference type="NCBI Taxonomy" id="412755"/>
    <lineage>
        <taxon>unclassified sequences</taxon>
        <taxon>metagenomes</taxon>
        <taxon>ecological metagenomes</taxon>
    </lineage>
</organism>
<reference evidence="1" key="1">
    <citation type="journal article" date="2015" name="Nature">
        <title>Complex archaea that bridge the gap between prokaryotes and eukaryotes.</title>
        <authorList>
            <person name="Spang A."/>
            <person name="Saw J.H."/>
            <person name="Jorgensen S.L."/>
            <person name="Zaremba-Niedzwiedzka K."/>
            <person name="Martijn J."/>
            <person name="Lind A.E."/>
            <person name="van Eijk R."/>
            <person name="Schleper C."/>
            <person name="Guy L."/>
            <person name="Ettema T.J."/>
        </authorList>
    </citation>
    <scope>NUCLEOTIDE SEQUENCE</scope>
</reference>
<accession>A0A0F9B3V0</accession>
<gene>
    <name evidence="1" type="ORF">LCGC14_2774460</name>
</gene>
<proteinExistence type="predicted"/>